<dbReference type="SUPFAM" id="SSF52166">
    <property type="entry name" value="Ribosomal protein L4"/>
    <property type="match status" value="1"/>
</dbReference>
<dbReference type="EMBL" id="KN819370">
    <property type="protein sequence ID" value="KIJ11980.1"/>
    <property type="molecule type" value="Genomic_DNA"/>
</dbReference>
<feature type="domain" description="Large ribosomal subunit protein uL4 C-terminal" evidence="6">
    <location>
        <begin position="273"/>
        <end position="347"/>
    </location>
</feature>
<dbReference type="InterPro" id="IPR002136">
    <property type="entry name" value="Ribosomal_uL4"/>
</dbReference>
<keyword evidence="4" id="KW-0175">Coiled coil</keyword>
<dbReference type="Pfam" id="PF00573">
    <property type="entry name" value="Ribosomal_L4"/>
    <property type="match status" value="1"/>
</dbReference>
<organism evidence="7 8">
    <name type="scientific">Paxillus involutus ATCC 200175</name>
    <dbReference type="NCBI Taxonomy" id="664439"/>
    <lineage>
        <taxon>Eukaryota</taxon>
        <taxon>Fungi</taxon>
        <taxon>Dikarya</taxon>
        <taxon>Basidiomycota</taxon>
        <taxon>Agaricomycotina</taxon>
        <taxon>Agaricomycetes</taxon>
        <taxon>Agaricomycetidae</taxon>
        <taxon>Boletales</taxon>
        <taxon>Paxilineae</taxon>
        <taxon>Paxillaceae</taxon>
        <taxon>Paxillus</taxon>
    </lineage>
</organism>
<dbReference type="GO" id="GO:1990904">
    <property type="term" value="C:ribonucleoprotein complex"/>
    <property type="evidence" value="ECO:0007669"/>
    <property type="project" value="UniProtKB-KW"/>
</dbReference>
<dbReference type="GO" id="GO:0006412">
    <property type="term" value="P:translation"/>
    <property type="evidence" value="ECO:0007669"/>
    <property type="project" value="InterPro"/>
</dbReference>
<feature type="region of interest" description="Disordered" evidence="5">
    <location>
        <begin position="1"/>
        <end position="21"/>
    </location>
</feature>
<dbReference type="Proteomes" id="UP000053647">
    <property type="component" value="Unassembled WGS sequence"/>
</dbReference>
<dbReference type="Pfam" id="PF14374">
    <property type="entry name" value="Ribos_L4_asso_C"/>
    <property type="match status" value="1"/>
</dbReference>
<evidence type="ECO:0000256" key="3">
    <source>
        <dbReference type="ARBA" id="ARBA00023274"/>
    </source>
</evidence>
<keyword evidence="3" id="KW-0687">Ribonucleoprotein</keyword>
<reference evidence="7 8" key="1">
    <citation type="submission" date="2014-06" db="EMBL/GenBank/DDBJ databases">
        <authorList>
            <consortium name="DOE Joint Genome Institute"/>
            <person name="Kuo A."/>
            <person name="Kohler A."/>
            <person name="Nagy L.G."/>
            <person name="Floudas D."/>
            <person name="Copeland A."/>
            <person name="Barry K.W."/>
            <person name="Cichocki N."/>
            <person name="Veneault-Fourrey C."/>
            <person name="LaButti K."/>
            <person name="Lindquist E.A."/>
            <person name="Lipzen A."/>
            <person name="Lundell T."/>
            <person name="Morin E."/>
            <person name="Murat C."/>
            <person name="Sun H."/>
            <person name="Tunlid A."/>
            <person name="Henrissat B."/>
            <person name="Grigoriev I.V."/>
            <person name="Hibbett D.S."/>
            <person name="Martin F."/>
            <person name="Nordberg H.P."/>
            <person name="Cantor M.N."/>
            <person name="Hua S.X."/>
        </authorList>
    </citation>
    <scope>NUCLEOTIDE SEQUENCE [LARGE SCALE GENOMIC DNA]</scope>
    <source>
        <strain evidence="7 8">ATCC 200175</strain>
    </source>
</reference>
<dbReference type="InterPro" id="IPR025755">
    <property type="entry name" value="Ribos_uL4_C_dom"/>
</dbReference>
<reference evidence="8" key="2">
    <citation type="submission" date="2015-01" db="EMBL/GenBank/DDBJ databases">
        <title>Evolutionary Origins and Diversification of the Mycorrhizal Mutualists.</title>
        <authorList>
            <consortium name="DOE Joint Genome Institute"/>
            <consortium name="Mycorrhizal Genomics Consortium"/>
            <person name="Kohler A."/>
            <person name="Kuo A."/>
            <person name="Nagy L.G."/>
            <person name="Floudas D."/>
            <person name="Copeland A."/>
            <person name="Barry K.W."/>
            <person name="Cichocki N."/>
            <person name="Veneault-Fourrey C."/>
            <person name="LaButti K."/>
            <person name="Lindquist E.A."/>
            <person name="Lipzen A."/>
            <person name="Lundell T."/>
            <person name="Morin E."/>
            <person name="Murat C."/>
            <person name="Riley R."/>
            <person name="Ohm R."/>
            <person name="Sun H."/>
            <person name="Tunlid A."/>
            <person name="Henrissat B."/>
            <person name="Grigoriev I.V."/>
            <person name="Hibbett D.S."/>
            <person name="Martin F."/>
        </authorList>
    </citation>
    <scope>NUCLEOTIDE SEQUENCE [LARGE SCALE GENOMIC DNA]</scope>
    <source>
        <strain evidence="8">ATCC 200175</strain>
    </source>
</reference>
<keyword evidence="2" id="KW-0689">Ribosomal protein</keyword>
<protein>
    <recommendedName>
        <fullName evidence="6">Large ribosomal subunit protein uL4 C-terminal domain-containing protein</fullName>
    </recommendedName>
</protein>
<evidence type="ECO:0000313" key="8">
    <source>
        <dbReference type="Proteomes" id="UP000053647"/>
    </source>
</evidence>
<evidence type="ECO:0000313" key="7">
    <source>
        <dbReference type="EMBL" id="KIJ11980.1"/>
    </source>
</evidence>
<dbReference type="PROSITE" id="PS00939">
    <property type="entry name" value="RIBOSOMAL_L1E"/>
    <property type="match status" value="1"/>
</dbReference>
<dbReference type="InterPro" id="IPR013000">
    <property type="entry name" value="Ribosomal_uL4_euk/arc_CS"/>
</dbReference>
<accession>A0A0C9T8J6</accession>
<dbReference type="FunFam" id="3.40.1370.10:FF:000002">
    <property type="entry name" value="60S ribosomal protein L4"/>
    <property type="match status" value="1"/>
</dbReference>
<dbReference type="OrthoDB" id="10259785at2759"/>
<gene>
    <name evidence="7" type="ORF">PAXINDRAFT_171484</name>
</gene>
<dbReference type="InterPro" id="IPR045240">
    <property type="entry name" value="Ribosomal_uL4_euk/arch"/>
</dbReference>
<comment type="similarity">
    <text evidence="1">Belongs to the universal ribosomal protein uL4 family.</text>
</comment>
<proteinExistence type="inferred from homology"/>
<evidence type="ECO:0000256" key="5">
    <source>
        <dbReference type="SAM" id="MobiDB-lite"/>
    </source>
</evidence>
<dbReference type="HOGENOM" id="CLU_026535_4_0_1"/>
<name>A0A0C9T8J6_PAXIN</name>
<evidence type="ECO:0000256" key="4">
    <source>
        <dbReference type="SAM" id="Coils"/>
    </source>
</evidence>
<evidence type="ECO:0000259" key="6">
    <source>
        <dbReference type="Pfam" id="PF14374"/>
    </source>
</evidence>
<feature type="compositionally biased region" description="Polar residues" evidence="5">
    <location>
        <begin position="1"/>
        <end position="20"/>
    </location>
</feature>
<dbReference type="PANTHER" id="PTHR19431">
    <property type="entry name" value="60S RIBOSOMAL PROTEIN L4"/>
    <property type="match status" value="1"/>
</dbReference>
<evidence type="ECO:0000256" key="2">
    <source>
        <dbReference type="ARBA" id="ARBA00022980"/>
    </source>
</evidence>
<dbReference type="GO" id="GO:0003735">
    <property type="term" value="F:structural constituent of ribosome"/>
    <property type="evidence" value="ECO:0007669"/>
    <property type="project" value="InterPro"/>
</dbReference>
<sequence>MASIPTVTVQSTSGEPSTSLPLPAVLTAPIRLDVVAQVHKSMAKNKRQAYAVSEKAGHQTSAESWGTGRAVARIPRVGGGGTHRSGQAAFGNMCRGGRMFAPTKTWRRWHVKVNQNQRRFATVSALAASALPSLVLARGHRIEEIAQVPLVIASAAESLKKTKEAVALLKSVNAYSDVVKVSNSRKLRAGKGKLRNRRYRQRRGPLVVYNEDNGIVKAFRNLPGVELVNVRRLNLLQLAPGGHLGRFIIWTEGAFALLDEVFGTFDKASVYKKDYILPTAKISNPDVTRLINSTEIQSVVRPANAKVQKRPWTQKKNPLVNKAILFRLNPYAKTLRRHELLRQERLKAQKEKKAVKKSKPAHIAGEAFLSTLFAP</sequence>
<feature type="coiled-coil region" evidence="4">
    <location>
        <begin position="331"/>
        <end position="358"/>
    </location>
</feature>
<evidence type="ECO:0000256" key="1">
    <source>
        <dbReference type="ARBA" id="ARBA00010528"/>
    </source>
</evidence>
<dbReference type="AlphaFoldDB" id="A0A0C9T8J6"/>
<dbReference type="GO" id="GO:0005840">
    <property type="term" value="C:ribosome"/>
    <property type="evidence" value="ECO:0007669"/>
    <property type="project" value="UniProtKB-KW"/>
</dbReference>
<dbReference type="InterPro" id="IPR023574">
    <property type="entry name" value="Ribosomal_uL4_dom_sf"/>
</dbReference>
<dbReference type="Gene3D" id="3.40.1370.10">
    <property type="match status" value="1"/>
</dbReference>
<keyword evidence="8" id="KW-1185">Reference proteome</keyword>